<proteinExistence type="predicted"/>
<dbReference type="AlphaFoldDB" id="A0A0B7NQL4"/>
<dbReference type="EMBL" id="LN733663">
    <property type="protein sequence ID" value="CEP17274.1"/>
    <property type="molecule type" value="Genomic_DNA"/>
</dbReference>
<gene>
    <name evidence="1" type="primary">PARPA_11570.1 scaffold 44482</name>
</gene>
<reference evidence="1 2" key="1">
    <citation type="submission" date="2014-09" db="EMBL/GenBank/DDBJ databases">
        <authorList>
            <person name="Ellenberger Sabrina"/>
        </authorList>
    </citation>
    <scope>NUCLEOTIDE SEQUENCE [LARGE SCALE GENOMIC DNA]</scope>
    <source>
        <strain evidence="1 2">CBS 412.66</strain>
    </source>
</reference>
<organism evidence="1 2">
    <name type="scientific">Parasitella parasitica</name>
    <dbReference type="NCBI Taxonomy" id="35722"/>
    <lineage>
        <taxon>Eukaryota</taxon>
        <taxon>Fungi</taxon>
        <taxon>Fungi incertae sedis</taxon>
        <taxon>Mucoromycota</taxon>
        <taxon>Mucoromycotina</taxon>
        <taxon>Mucoromycetes</taxon>
        <taxon>Mucorales</taxon>
        <taxon>Mucorineae</taxon>
        <taxon>Mucoraceae</taxon>
        <taxon>Parasitella</taxon>
    </lineage>
</organism>
<name>A0A0B7NQL4_9FUNG</name>
<evidence type="ECO:0000313" key="2">
    <source>
        <dbReference type="Proteomes" id="UP000054107"/>
    </source>
</evidence>
<dbReference type="OrthoDB" id="2156793at2759"/>
<sequence length="281" mass="32949">MSHPHSALQIYKFLSALHQACPYKNTFDGILLSLLTPRFTPVTTIAERWTPTFQTHIPSLLYDFQQLILSAARLPEYDALVMRVAEHYPLLYRVSCFLENELQLELFVRCLCLDSATPVKKDEVKQKLMQFFRELPEDSREYLEEIVITDHHGYLSREDCMADDESTMQPFNGFLDLDKIYQITKDPDLFDHLMAIIQTNIAKGVAWSKTIEEIYELVATKNIWEQLAPLLHQVYMKPETTQYKSYEDYVQKNFLDDGGQEYLDAEIDRAQVEHMFENLKM</sequence>
<keyword evidence="2" id="KW-1185">Reference proteome</keyword>
<protein>
    <submittedName>
        <fullName evidence="1">Uncharacterized protein</fullName>
    </submittedName>
</protein>
<evidence type="ECO:0000313" key="1">
    <source>
        <dbReference type="EMBL" id="CEP17274.1"/>
    </source>
</evidence>
<accession>A0A0B7NQL4</accession>
<dbReference type="Proteomes" id="UP000054107">
    <property type="component" value="Unassembled WGS sequence"/>
</dbReference>